<feature type="region of interest" description="Disordered" evidence="1">
    <location>
        <begin position="83"/>
        <end position="116"/>
    </location>
</feature>
<evidence type="ECO:0000313" key="3">
    <source>
        <dbReference type="Proteomes" id="UP001302602"/>
    </source>
</evidence>
<evidence type="ECO:0000313" key="2">
    <source>
        <dbReference type="EMBL" id="KAK4124101.1"/>
    </source>
</evidence>
<name>A0AAN6Z3P2_9PEZI</name>
<organism evidence="2 3">
    <name type="scientific">Parathielavia appendiculata</name>
    <dbReference type="NCBI Taxonomy" id="2587402"/>
    <lineage>
        <taxon>Eukaryota</taxon>
        <taxon>Fungi</taxon>
        <taxon>Dikarya</taxon>
        <taxon>Ascomycota</taxon>
        <taxon>Pezizomycotina</taxon>
        <taxon>Sordariomycetes</taxon>
        <taxon>Sordariomycetidae</taxon>
        <taxon>Sordariales</taxon>
        <taxon>Chaetomiaceae</taxon>
        <taxon>Parathielavia</taxon>
    </lineage>
</organism>
<dbReference type="AlphaFoldDB" id="A0AAN6Z3P2"/>
<dbReference type="EMBL" id="MU853227">
    <property type="protein sequence ID" value="KAK4124101.1"/>
    <property type="molecule type" value="Genomic_DNA"/>
</dbReference>
<reference evidence="2" key="1">
    <citation type="journal article" date="2023" name="Mol. Phylogenet. Evol.">
        <title>Genome-scale phylogeny and comparative genomics of the fungal order Sordariales.</title>
        <authorList>
            <person name="Hensen N."/>
            <person name="Bonometti L."/>
            <person name="Westerberg I."/>
            <person name="Brannstrom I.O."/>
            <person name="Guillou S."/>
            <person name="Cros-Aarteil S."/>
            <person name="Calhoun S."/>
            <person name="Haridas S."/>
            <person name="Kuo A."/>
            <person name="Mondo S."/>
            <person name="Pangilinan J."/>
            <person name="Riley R."/>
            <person name="LaButti K."/>
            <person name="Andreopoulos B."/>
            <person name="Lipzen A."/>
            <person name="Chen C."/>
            <person name="Yan M."/>
            <person name="Daum C."/>
            <person name="Ng V."/>
            <person name="Clum A."/>
            <person name="Steindorff A."/>
            <person name="Ohm R.A."/>
            <person name="Martin F."/>
            <person name="Silar P."/>
            <person name="Natvig D.O."/>
            <person name="Lalanne C."/>
            <person name="Gautier V."/>
            <person name="Ament-Velasquez S.L."/>
            <person name="Kruys A."/>
            <person name="Hutchinson M.I."/>
            <person name="Powell A.J."/>
            <person name="Barry K."/>
            <person name="Miller A.N."/>
            <person name="Grigoriev I.V."/>
            <person name="Debuchy R."/>
            <person name="Gladieux P."/>
            <person name="Hiltunen Thoren M."/>
            <person name="Johannesson H."/>
        </authorList>
    </citation>
    <scope>NUCLEOTIDE SEQUENCE</scope>
    <source>
        <strain evidence="2">CBS 731.68</strain>
    </source>
</reference>
<keyword evidence="3" id="KW-1185">Reference proteome</keyword>
<dbReference type="Proteomes" id="UP001302602">
    <property type="component" value="Unassembled WGS sequence"/>
</dbReference>
<protein>
    <submittedName>
        <fullName evidence="2">Uncharacterized protein</fullName>
    </submittedName>
</protein>
<reference evidence="2" key="2">
    <citation type="submission" date="2023-05" db="EMBL/GenBank/DDBJ databases">
        <authorList>
            <consortium name="Lawrence Berkeley National Laboratory"/>
            <person name="Steindorff A."/>
            <person name="Hensen N."/>
            <person name="Bonometti L."/>
            <person name="Westerberg I."/>
            <person name="Brannstrom I.O."/>
            <person name="Guillou S."/>
            <person name="Cros-Aarteil S."/>
            <person name="Calhoun S."/>
            <person name="Haridas S."/>
            <person name="Kuo A."/>
            <person name="Mondo S."/>
            <person name="Pangilinan J."/>
            <person name="Riley R."/>
            <person name="Labutti K."/>
            <person name="Andreopoulos B."/>
            <person name="Lipzen A."/>
            <person name="Chen C."/>
            <person name="Yanf M."/>
            <person name="Daum C."/>
            <person name="Ng V."/>
            <person name="Clum A."/>
            <person name="Ohm R."/>
            <person name="Martin F."/>
            <person name="Silar P."/>
            <person name="Natvig D."/>
            <person name="Lalanne C."/>
            <person name="Gautier V."/>
            <person name="Ament-Velasquez S.L."/>
            <person name="Kruys A."/>
            <person name="Hutchinson M.I."/>
            <person name="Powell A.J."/>
            <person name="Barry K."/>
            <person name="Miller A.N."/>
            <person name="Grigoriev I.V."/>
            <person name="Debuchy R."/>
            <person name="Gladieux P."/>
            <person name="Thoren M.H."/>
            <person name="Johannesson H."/>
        </authorList>
    </citation>
    <scope>NUCLEOTIDE SEQUENCE</scope>
    <source>
        <strain evidence="2">CBS 731.68</strain>
    </source>
</reference>
<gene>
    <name evidence="2" type="ORF">N657DRAFT_644297</name>
</gene>
<dbReference type="GeneID" id="87829502"/>
<accession>A0AAN6Z3P2</accession>
<proteinExistence type="predicted"/>
<comment type="caution">
    <text evidence="2">The sequence shown here is derived from an EMBL/GenBank/DDBJ whole genome shotgun (WGS) entry which is preliminary data.</text>
</comment>
<sequence>MVEIHSSAEEAAQAGVFGVLGEEPIRLGNPRDTAMIAKFRDVWTRHQSGSPSDQERDVSEFFTAIDDADAILRTRRAVAPKPGQSLVVAKGRGPERPMGDSPGILAKLGNCQSGRG</sequence>
<evidence type="ECO:0000256" key="1">
    <source>
        <dbReference type="SAM" id="MobiDB-lite"/>
    </source>
</evidence>
<dbReference type="RefSeq" id="XP_062647872.1">
    <property type="nucleotide sequence ID" value="XM_062792733.1"/>
</dbReference>